<keyword evidence="2 6" id="KW-0805">Transcription regulation</keyword>
<dbReference type="InterPro" id="IPR013325">
    <property type="entry name" value="RNA_pol_sigma_r2"/>
</dbReference>
<dbReference type="InterPro" id="IPR007627">
    <property type="entry name" value="RNA_pol_sigma70_r2"/>
</dbReference>
<keyword evidence="10" id="KW-1185">Reference proteome</keyword>
<evidence type="ECO:0000256" key="5">
    <source>
        <dbReference type="ARBA" id="ARBA00023163"/>
    </source>
</evidence>
<evidence type="ECO:0000256" key="4">
    <source>
        <dbReference type="ARBA" id="ARBA00023125"/>
    </source>
</evidence>
<dbReference type="GO" id="GO:0003677">
    <property type="term" value="F:DNA binding"/>
    <property type="evidence" value="ECO:0007669"/>
    <property type="project" value="UniProtKB-KW"/>
</dbReference>
<evidence type="ECO:0000256" key="3">
    <source>
        <dbReference type="ARBA" id="ARBA00023082"/>
    </source>
</evidence>
<dbReference type="InterPro" id="IPR013324">
    <property type="entry name" value="RNA_pol_sigma_r3/r4-like"/>
</dbReference>
<organism evidence="9 10">
    <name type="scientific">Fulvitalea axinellae</name>
    <dbReference type="NCBI Taxonomy" id="1182444"/>
    <lineage>
        <taxon>Bacteria</taxon>
        <taxon>Pseudomonadati</taxon>
        <taxon>Bacteroidota</taxon>
        <taxon>Cytophagia</taxon>
        <taxon>Cytophagales</taxon>
        <taxon>Persicobacteraceae</taxon>
        <taxon>Fulvitalea</taxon>
    </lineage>
</organism>
<dbReference type="InterPro" id="IPR013249">
    <property type="entry name" value="RNA_pol_sigma70_r4_t2"/>
</dbReference>
<dbReference type="PROSITE" id="PS01063">
    <property type="entry name" value="SIGMA70_ECF"/>
    <property type="match status" value="1"/>
</dbReference>
<dbReference type="PANTHER" id="PTHR43133">
    <property type="entry name" value="RNA POLYMERASE ECF-TYPE SIGMA FACTO"/>
    <property type="match status" value="1"/>
</dbReference>
<dbReference type="AlphaFoldDB" id="A0AAU9CSJ5"/>
<evidence type="ECO:0000313" key="9">
    <source>
        <dbReference type="EMBL" id="BDD11103.1"/>
    </source>
</evidence>
<dbReference type="KEGG" id="fax:FUAX_35350"/>
<dbReference type="EMBL" id="AP025314">
    <property type="protein sequence ID" value="BDD11103.1"/>
    <property type="molecule type" value="Genomic_DNA"/>
</dbReference>
<dbReference type="Gene3D" id="1.10.10.10">
    <property type="entry name" value="Winged helix-like DNA-binding domain superfamily/Winged helix DNA-binding domain"/>
    <property type="match status" value="1"/>
</dbReference>
<sequence length="187" mass="21561">MPEEDIDIIKRVVDGETSLFANLVDRHKDYVYRIAYKILQNNEDAEEVAQDAFMKAFKNLETFRGDSAFGTWIYRIVYNSALSKLKRRKKHSADTGLEDTFFVAEDDAKQLTSDRERRVFIGKALEALPPEEKVFVDMFYLKEMTLKEIGDATGEDTNFIKVKIHRSRTKLRNILSGLLNGEAKSLL</sequence>
<dbReference type="SUPFAM" id="SSF88946">
    <property type="entry name" value="Sigma2 domain of RNA polymerase sigma factors"/>
    <property type="match status" value="1"/>
</dbReference>
<dbReference type="InterPro" id="IPR036388">
    <property type="entry name" value="WH-like_DNA-bd_sf"/>
</dbReference>
<evidence type="ECO:0000259" key="7">
    <source>
        <dbReference type="Pfam" id="PF04542"/>
    </source>
</evidence>
<keyword evidence="3 6" id="KW-0731">Sigma factor</keyword>
<gene>
    <name evidence="9" type="ORF">FUAX_35350</name>
</gene>
<dbReference type="Gene3D" id="1.10.1740.10">
    <property type="match status" value="1"/>
</dbReference>
<keyword evidence="4 6" id="KW-0238">DNA-binding</keyword>
<name>A0AAU9CSJ5_9BACT</name>
<dbReference type="SUPFAM" id="SSF88659">
    <property type="entry name" value="Sigma3 and sigma4 domains of RNA polymerase sigma factors"/>
    <property type="match status" value="1"/>
</dbReference>
<evidence type="ECO:0000256" key="6">
    <source>
        <dbReference type="RuleBase" id="RU000716"/>
    </source>
</evidence>
<feature type="domain" description="RNA polymerase sigma factor 70 region 4 type 2" evidence="8">
    <location>
        <begin position="122"/>
        <end position="171"/>
    </location>
</feature>
<reference evidence="9 10" key="1">
    <citation type="submission" date="2021-12" db="EMBL/GenBank/DDBJ databases">
        <title>Genome sequencing of bacteria with rrn-lacking chromosome and rrn-plasmid.</title>
        <authorList>
            <person name="Anda M."/>
            <person name="Iwasaki W."/>
        </authorList>
    </citation>
    <scope>NUCLEOTIDE SEQUENCE [LARGE SCALE GENOMIC DNA]</scope>
    <source>
        <strain evidence="9 10">DSM 100852</strain>
    </source>
</reference>
<dbReference type="CDD" id="cd06171">
    <property type="entry name" value="Sigma70_r4"/>
    <property type="match status" value="1"/>
</dbReference>
<dbReference type="Proteomes" id="UP001348817">
    <property type="component" value="Chromosome"/>
</dbReference>
<evidence type="ECO:0000256" key="2">
    <source>
        <dbReference type="ARBA" id="ARBA00023015"/>
    </source>
</evidence>
<dbReference type="Pfam" id="PF08281">
    <property type="entry name" value="Sigma70_r4_2"/>
    <property type="match status" value="1"/>
</dbReference>
<dbReference type="GO" id="GO:0006352">
    <property type="term" value="P:DNA-templated transcription initiation"/>
    <property type="evidence" value="ECO:0007669"/>
    <property type="project" value="InterPro"/>
</dbReference>
<evidence type="ECO:0000259" key="8">
    <source>
        <dbReference type="Pfam" id="PF08281"/>
    </source>
</evidence>
<dbReference type="InterPro" id="IPR039425">
    <property type="entry name" value="RNA_pol_sigma-70-like"/>
</dbReference>
<protein>
    <recommendedName>
        <fullName evidence="6">RNA polymerase sigma factor</fullName>
    </recommendedName>
</protein>
<dbReference type="PANTHER" id="PTHR43133:SF51">
    <property type="entry name" value="RNA POLYMERASE SIGMA FACTOR"/>
    <property type="match status" value="1"/>
</dbReference>
<keyword evidence="5 6" id="KW-0804">Transcription</keyword>
<accession>A0AAU9CSJ5</accession>
<dbReference type="NCBIfam" id="TIGR02937">
    <property type="entry name" value="sigma70-ECF"/>
    <property type="match status" value="1"/>
</dbReference>
<proteinExistence type="inferred from homology"/>
<dbReference type="InterPro" id="IPR000838">
    <property type="entry name" value="RNA_pol_sigma70_ECF_CS"/>
</dbReference>
<dbReference type="InterPro" id="IPR014284">
    <property type="entry name" value="RNA_pol_sigma-70_dom"/>
</dbReference>
<comment type="similarity">
    <text evidence="1 6">Belongs to the sigma-70 factor family. ECF subfamily.</text>
</comment>
<dbReference type="GO" id="GO:0016987">
    <property type="term" value="F:sigma factor activity"/>
    <property type="evidence" value="ECO:0007669"/>
    <property type="project" value="UniProtKB-KW"/>
</dbReference>
<feature type="domain" description="RNA polymerase sigma-70 region 2" evidence="7">
    <location>
        <begin position="23"/>
        <end position="90"/>
    </location>
</feature>
<evidence type="ECO:0000313" key="10">
    <source>
        <dbReference type="Proteomes" id="UP001348817"/>
    </source>
</evidence>
<dbReference type="RefSeq" id="WP_338392620.1">
    <property type="nucleotide sequence ID" value="NZ_AP025314.1"/>
</dbReference>
<dbReference type="Pfam" id="PF04542">
    <property type="entry name" value="Sigma70_r2"/>
    <property type="match status" value="1"/>
</dbReference>
<evidence type="ECO:0000256" key="1">
    <source>
        <dbReference type="ARBA" id="ARBA00010641"/>
    </source>
</evidence>